<gene>
    <name evidence="3" type="ORF">QBC33DRAFT_539486</name>
</gene>
<keyword evidence="4" id="KW-1185">Reference proteome</keyword>
<dbReference type="NCBIfam" id="TIGR00172">
    <property type="entry name" value="maf"/>
    <property type="match status" value="1"/>
</dbReference>
<dbReference type="InterPro" id="IPR029001">
    <property type="entry name" value="ITPase-like_fam"/>
</dbReference>
<evidence type="ECO:0000256" key="1">
    <source>
        <dbReference type="ARBA" id="ARBA00001968"/>
    </source>
</evidence>
<dbReference type="PANTHER" id="PTHR43213">
    <property type="entry name" value="BIFUNCTIONAL DTTP/UTP PYROPHOSPHATASE/METHYLTRANSFERASE PROTEIN-RELATED"/>
    <property type="match status" value="1"/>
</dbReference>
<dbReference type="HAMAP" id="MF_00528">
    <property type="entry name" value="Maf"/>
    <property type="match status" value="1"/>
</dbReference>
<reference evidence="3" key="1">
    <citation type="submission" date="2023-06" db="EMBL/GenBank/DDBJ databases">
        <title>Genome-scale phylogeny and comparative genomics of the fungal order Sordariales.</title>
        <authorList>
            <consortium name="Lawrence Berkeley National Laboratory"/>
            <person name="Hensen N."/>
            <person name="Bonometti L."/>
            <person name="Westerberg I."/>
            <person name="Brannstrom I.O."/>
            <person name="Guillou S."/>
            <person name="Cros-Aarteil S."/>
            <person name="Calhoun S."/>
            <person name="Haridas S."/>
            <person name="Kuo A."/>
            <person name="Mondo S."/>
            <person name="Pangilinan J."/>
            <person name="Riley R."/>
            <person name="Labutti K."/>
            <person name="Andreopoulos B."/>
            <person name="Lipzen A."/>
            <person name="Chen C."/>
            <person name="Yanf M."/>
            <person name="Daum C."/>
            <person name="Ng V."/>
            <person name="Clum A."/>
            <person name="Steindorff A."/>
            <person name="Ohm R."/>
            <person name="Martin F."/>
            <person name="Silar P."/>
            <person name="Natvig D."/>
            <person name="Lalanne C."/>
            <person name="Gautier V."/>
            <person name="Ament-Velasquez S.L."/>
            <person name="Kruys A."/>
            <person name="Hutchinson M.I."/>
            <person name="Powell A.J."/>
            <person name="Barry K."/>
            <person name="Miller A.N."/>
            <person name="Grigoriev I.V."/>
            <person name="Debuchy R."/>
            <person name="Gladieux P."/>
            <person name="Thoren M.H."/>
            <person name="Johannesson H."/>
        </authorList>
    </citation>
    <scope>NUCLEOTIDE SEQUENCE</scope>
    <source>
        <strain evidence="3">8032-3</strain>
    </source>
</reference>
<dbReference type="GeneID" id="85311184"/>
<dbReference type="SUPFAM" id="SSF52972">
    <property type="entry name" value="ITPase-like"/>
    <property type="match status" value="1"/>
</dbReference>
<protein>
    <submittedName>
        <fullName evidence="3">Maf-like protein-domain-containing protein</fullName>
    </submittedName>
</protein>
<dbReference type="InterPro" id="IPR003697">
    <property type="entry name" value="Maf-like"/>
</dbReference>
<evidence type="ECO:0000313" key="3">
    <source>
        <dbReference type="EMBL" id="KAK1767192.1"/>
    </source>
</evidence>
<evidence type="ECO:0000313" key="4">
    <source>
        <dbReference type="Proteomes" id="UP001244011"/>
    </source>
</evidence>
<dbReference type="EMBL" id="MU839009">
    <property type="protein sequence ID" value="KAK1767192.1"/>
    <property type="molecule type" value="Genomic_DNA"/>
</dbReference>
<dbReference type="Pfam" id="PF02545">
    <property type="entry name" value="Maf"/>
    <property type="match status" value="1"/>
</dbReference>
<dbReference type="GO" id="GO:0047429">
    <property type="term" value="F:nucleoside triphosphate diphosphatase activity"/>
    <property type="evidence" value="ECO:0007669"/>
    <property type="project" value="InterPro"/>
</dbReference>
<dbReference type="PANTHER" id="PTHR43213:SF5">
    <property type="entry name" value="BIFUNCTIONAL DTTP_UTP PYROPHOSPHATASE_METHYLTRANSFERASE PROTEIN-RELATED"/>
    <property type="match status" value="1"/>
</dbReference>
<evidence type="ECO:0000256" key="2">
    <source>
        <dbReference type="ARBA" id="ARBA00022801"/>
    </source>
</evidence>
<name>A0AAJ0C0E5_9PEZI</name>
<proteinExistence type="inferred from homology"/>
<dbReference type="RefSeq" id="XP_060283405.1">
    <property type="nucleotide sequence ID" value="XM_060427997.1"/>
</dbReference>
<dbReference type="AlphaFoldDB" id="A0AAJ0C0E5"/>
<accession>A0AAJ0C0E5</accession>
<dbReference type="Proteomes" id="UP001244011">
    <property type="component" value="Unassembled WGS sequence"/>
</dbReference>
<comment type="caution">
    <text evidence="3">The sequence shown here is derived from an EMBL/GenBank/DDBJ whole genome shotgun (WGS) entry which is preliminary data.</text>
</comment>
<organism evidence="3 4">
    <name type="scientific">Phialemonium atrogriseum</name>
    <dbReference type="NCBI Taxonomy" id="1093897"/>
    <lineage>
        <taxon>Eukaryota</taxon>
        <taxon>Fungi</taxon>
        <taxon>Dikarya</taxon>
        <taxon>Ascomycota</taxon>
        <taxon>Pezizomycotina</taxon>
        <taxon>Sordariomycetes</taxon>
        <taxon>Sordariomycetidae</taxon>
        <taxon>Cephalothecales</taxon>
        <taxon>Cephalothecaceae</taxon>
        <taxon>Phialemonium</taxon>
    </lineage>
</organism>
<sequence length="281" mass="30162">MDPMTPSEAPPGYITAAAQHGIRLRQSAPPRKGPLPLELPILNYLKSKRVILASASPRRKALLAQIGLTNLEIIPSTKPEDLDKKTLGPHGYVAATARQKCLDVYETALSQTSSSSSSPAPPDPDVVIAADTVIVTRDGRVLEKPRGAADHAQMLRHLRDARWHSVLTAVCVLAPRADARHPGYELAMHTEETRVYFAAADDGLPDEVVDGYVATREGADKAGGYAVQGIGGMVLVERVEGSVDNVVGLPVRKCLQLCEKVVFRQGEMSGDEEGDDDGDDD</sequence>
<dbReference type="CDD" id="cd00555">
    <property type="entry name" value="Maf"/>
    <property type="match status" value="1"/>
</dbReference>
<comment type="cofactor">
    <cofactor evidence="1">
        <name>a divalent metal cation</name>
        <dbReference type="ChEBI" id="CHEBI:60240"/>
    </cofactor>
</comment>
<dbReference type="Gene3D" id="3.90.950.10">
    <property type="match status" value="1"/>
</dbReference>
<keyword evidence="2" id="KW-0378">Hydrolase</keyword>